<dbReference type="GO" id="GO:0000978">
    <property type="term" value="F:RNA polymerase II cis-regulatory region sequence-specific DNA binding"/>
    <property type="evidence" value="ECO:0007669"/>
    <property type="project" value="TreeGrafter"/>
</dbReference>
<evidence type="ECO:0000256" key="2">
    <source>
        <dbReference type="ARBA" id="ARBA00023015"/>
    </source>
</evidence>
<feature type="compositionally biased region" description="Low complexity" evidence="6">
    <location>
        <begin position="591"/>
        <end position="603"/>
    </location>
</feature>
<proteinExistence type="predicted"/>
<comment type="subcellular location">
    <subcellularLocation>
        <location evidence="1">Nucleus</location>
    </subcellularLocation>
</comment>
<gene>
    <name evidence="8" type="ORF">K469DRAFT_685191</name>
</gene>
<organism evidence="8 9">
    <name type="scientific">Zopfia rhizophila CBS 207.26</name>
    <dbReference type="NCBI Taxonomy" id="1314779"/>
    <lineage>
        <taxon>Eukaryota</taxon>
        <taxon>Fungi</taxon>
        <taxon>Dikarya</taxon>
        <taxon>Ascomycota</taxon>
        <taxon>Pezizomycotina</taxon>
        <taxon>Dothideomycetes</taxon>
        <taxon>Dothideomycetes incertae sedis</taxon>
        <taxon>Zopfiaceae</taxon>
        <taxon>Zopfia</taxon>
    </lineage>
</organism>
<evidence type="ECO:0000256" key="1">
    <source>
        <dbReference type="ARBA" id="ARBA00004123"/>
    </source>
</evidence>
<protein>
    <recommendedName>
        <fullName evidence="7">Grh/CP2 DB domain-containing protein</fullName>
    </recommendedName>
</protein>
<dbReference type="Proteomes" id="UP000800200">
    <property type="component" value="Unassembled WGS sequence"/>
</dbReference>
<feature type="compositionally biased region" description="Polar residues" evidence="6">
    <location>
        <begin position="27"/>
        <end position="37"/>
    </location>
</feature>
<keyword evidence="2" id="KW-0805">Transcription regulation</keyword>
<dbReference type="OrthoDB" id="7680836at2759"/>
<evidence type="ECO:0000256" key="3">
    <source>
        <dbReference type="ARBA" id="ARBA00023125"/>
    </source>
</evidence>
<keyword evidence="9" id="KW-1185">Reference proteome</keyword>
<feature type="region of interest" description="Disordered" evidence="6">
    <location>
        <begin position="584"/>
        <end position="659"/>
    </location>
</feature>
<feature type="compositionally biased region" description="Polar residues" evidence="6">
    <location>
        <begin position="485"/>
        <end position="494"/>
    </location>
</feature>
<evidence type="ECO:0000256" key="6">
    <source>
        <dbReference type="SAM" id="MobiDB-lite"/>
    </source>
</evidence>
<accession>A0A6A6DB42</accession>
<feature type="compositionally biased region" description="Polar residues" evidence="6">
    <location>
        <begin position="624"/>
        <end position="638"/>
    </location>
</feature>
<evidence type="ECO:0000256" key="5">
    <source>
        <dbReference type="ARBA" id="ARBA00023242"/>
    </source>
</evidence>
<feature type="region of interest" description="Disordered" evidence="6">
    <location>
        <begin position="139"/>
        <end position="167"/>
    </location>
</feature>
<dbReference type="PANTHER" id="PTHR11037:SF20">
    <property type="entry name" value="PROTEIN GRAINYHEAD"/>
    <property type="match status" value="1"/>
</dbReference>
<feature type="region of interest" description="Disordered" evidence="6">
    <location>
        <begin position="1"/>
        <end position="85"/>
    </location>
</feature>
<name>A0A6A6DB42_9PEZI</name>
<evidence type="ECO:0000259" key="7">
    <source>
        <dbReference type="PROSITE" id="PS51968"/>
    </source>
</evidence>
<dbReference type="EMBL" id="ML994762">
    <property type="protein sequence ID" value="KAF2174866.1"/>
    <property type="molecule type" value="Genomic_DNA"/>
</dbReference>
<dbReference type="Pfam" id="PF25416">
    <property type="entry name" value="GRHL1_C"/>
    <property type="match status" value="1"/>
</dbReference>
<dbReference type="AlphaFoldDB" id="A0A6A6DB42"/>
<dbReference type="InterPro" id="IPR007604">
    <property type="entry name" value="CP2"/>
</dbReference>
<evidence type="ECO:0000256" key="4">
    <source>
        <dbReference type="ARBA" id="ARBA00023163"/>
    </source>
</evidence>
<keyword evidence="5" id="KW-0539">Nucleus</keyword>
<evidence type="ECO:0000313" key="8">
    <source>
        <dbReference type="EMBL" id="KAF2174866.1"/>
    </source>
</evidence>
<feature type="compositionally biased region" description="Basic and acidic residues" evidence="6">
    <location>
        <begin position="60"/>
        <end position="71"/>
    </location>
</feature>
<dbReference type="GO" id="GO:0005634">
    <property type="term" value="C:nucleus"/>
    <property type="evidence" value="ECO:0007669"/>
    <property type="project" value="UniProtKB-SubCell"/>
</dbReference>
<dbReference type="PROSITE" id="PS51968">
    <property type="entry name" value="GRH_CP2_DB"/>
    <property type="match status" value="1"/>
</dbReference>
<dbReference type="Pfam" id="PF04516">
    <property type="entry name" value="CP2"/>
    <property type="match status" value="1"/>
</dbReference>
<dbReference type="PANTHER" id="PTHR11037">
    <property type="entry name" value="TRANSCRIPTION FACTOR CP2"/>
    <property type="match status" value="1"/>
</dbReference>
<sequence length="833" mass="92115">MFQNRTNSQKPDEELLENFKATFPHLAQTTRSQSINNPPGPSLTDALDVAHHPRSSCRQFGDHEDIKDQDPTPRGNNEPWRFTPSLLDPNSFAFTSFANQPPGYYTPTPGGTNTLYHSQAGDLHTPGFSFSLGTPLSLPTSEGGVHAGQPAPTSHLHGFNPHALGAHHHFQNQNPFALQPQHQSFAPHQFSHQPPAYDHAPLAQAHENSPMDNVMPDVEMQEQSPVVTFAPQAFEENIRPALTQQPNQNFRYHVTLNAPTAMIKHADEIPVTYLNKGQAYSISLVDTAPAQASSVPVKYRTYVRISFEDEQQRQRPASCWQLWKEGRGTNEAHQRGGRLLAVEFVDPSQVGGGEVQGRPRVELESASFDGFAVTWIPVHNTAPECSIAVRFNFLSTDFSHSKGVKGIPVRLCAKTELLTSVPGSPPENSKAELCYCKVKLFRDHGAERKLSNDIAHVKKTIDKLKQQIAQAESGMKDFGKRKRSGSISKATPSSRPGKVPKHKRTWSMSSASSASGHRPPAEEDLHLKLATLQDMFSSTRPASVLYLKGDEQDDPDLYPVQLSGTPQDLSKIDTNVDATMWERQSSNTGATSSIVSPTPSSQSLQSGERRSSLFQHPAPFPPSRISSNEWRSLPQTATGDLKPLASIPAGSDIPTKVQRPYSDDHALSGWIEALGVDQTYQPPPEPMLRPGTVPPNIDDTYANFSTFVVACFFVQPRIAGKQPEDNYFRAVYLMERTVKALVGGIAMKINIEPTKVTRTIRINQKGLQILMDDEAVREIPEQQDMTAEFHEITPLQQPMKRQWDAGPTDIQVDGDIGVIENVNSTGYELRLLF</sequence>
<feature type="region of interest" description="Disordered" evidence="6">
    <location>
        <begin position="550"/>
        <end position="570"/>
    </location>
</feature>
<feature type="domain" description="Grh/CP2 DB" evidence="7">
    <location>
        <begin position="248"/>
        <end position="504"/>
    </location>
</feature>
<keyword evidence="4" id="KW-0804">Transcription</keyword>
<reference evidence="8" key="1">
    <citation type="journal article" date="2020" name="Stud. Mycol.">
        <title>101 Dothideomycetes genomes: a test case for predicting lifestyles and emergence of pathogens.</title>
        <authorList>
            <person name="Haridas S."/>
            <person name="Albert R."/>
            <person name="Binder M."/>
            <person name="Bloem J."/>
            <person name="Labutti K."/>
            <person name="Salamov A."/>
            <person name="Andreopoulos B."/>
            <person name="Baker S."/>
            <person name="Barry K."/>
            <person name="Bills G."/>
            <person name="Bluhm B."/>
            <person name="Cannon C."/>
            <person name="Castanera R."/>
            <person name="Culley D."/>
            <person name="Daum C."/>
            <person name="Ezra D."/>
            <person name="Gonzalez J."/>
            <person name="Henrissat B."/>
            <person name="Kuo A."/>
            <person name="Liang C."/>
            <person name="Lipzen A."/>
            <person name="Lutzoni F."/>
            <person name="Magnuson J."/>
            <person name="Mondo S."/>
            <person name="Nolan M."/>
            <person name="Ohm R."/>
            <person name="Pangilinan J."/>
            <person name="Park H.-J."/>
            <person name="Ramirez L."/>
            <person name="Alfaro M."/>
            <person name="Sun H."/>
            <person name="Tritt A."/>
            <person name="Yoshinaga Y."/>
            <person name="Zwiers L.-H."/>
            <person name="Turgeon B."/>
            <person name="Goodwin S."/>
            <person name="Spatafora J."/>
            <person name="Crous P."/>
            <person name="Grigoriev I."/>
        </authorList>
    </citation>
    <scope>NUCLEOTIDE SEQUENCE</scope>
    <source>
        <strain evidence="8">CBS 207.26</strain>
    </source>
</reference>
<dbReference type="InterPro" id="IPR057520">
    <property type="entry name" value="GRHL1/CP2_C"/>
</dbReference>
<dbReference type="GO" id="GO:0001228">
    <property type="term" value="F:DNA-binding transcription activator activity, RNA polymerase II-specific"/>
    <property type="evidence" value="ECO:0007669"/>
    <property type="project" value="TreeGrafter"/>
</dbReference>
<keyword evidence="3" id="KW-0238">DNA-binding</keyword>
<evidence type="ECO:0000313" key="9">
    <source>
        <dbReference type="Proteomes" id="UP000800200"/>
    </source>
</evidence>
<feature type="region of interest" description="Disordered" evidence="6">
    <location>
        <begin position="472"/>
        <end position="521"/>
    </location>
</feature>
<dbReference type="InterPro" id="IPR040167">
    <property type="entry name" value="TF_CP2-like"/>
</dbReference>